<feature type="domain" description="FBD" evidence="1">
    <location>
        <begin position="63"/>
        <end position="102"/>
    </location>
</feature>
<keyword evidence="3" id="KW-1185">Reference proteome</keyword>
<dbReference type="InterPro" id="IPR053772">
    <property type="entry name" value="At1g61320/At1g61330-like"/>
</dbReference>
<dbReference type="InParanoid" id="B9N0E6"/>
<evidence type="ECO:0000313" key="3">
    <source>
        <dbReference type="Proteomes" id="UP000006729"/>
    </source>
</evidence>
<dbReference type="Pfam" id="PF08387">
    <property type="entry name" value="FBD"/>
    <property type="match status" value="1"/>
</dbReference>
<dbReference type="PANTHER" id="PTHR34145">
    <property type="entry name" value="OS02G0105600 PROTEIN"/>
    <property type="match status" value="1"/>
</dbReference>
<dbReference type="Proteomes" id="UP000006729">
    <property type="component" value="Chromosome 4"/>
</dbReference>
<dbReference type="InterPro" id="IPR006566">
    <property type="entry name" value="FBD"/>
</dbReference>
<evidence type="ECO:0000259" key="1">
    <source>
        <dbReference type="Pfam" id="PF08387"/>
    </source>
</evidence>
<protein>
    <recommendedName>
        <fullName evidence="1">FBD domain-containing protein</fullName>
    </recommendedName>
</protein>
<accession>B9N0E6</accession>
<dbReference type="PANTHER" id="PTHR34145:SF75">
    <property type="entry name" value="FBD DOMAIN-CONTAINING PROTEIN"/>
    <property type="match status" value="1"/>
</dbReference>
<dbReference type="EMBL" id="CM009293">
    <property type="protein sequence ID" value="PNT42646.1"/>
    <property type="molecule type" value="Genomic_DNA"/>
</dbReference>
<gene>
    <name evidence="2" type="ORF">POPTR_004G224800</name>
</gene>
<evidence type="ECO:0000313" key="2">
    <source>
        <dbReference type="EMBL" id="PNT42646.1"/>
    </source>
</evidence>
<dbReference type="AlphaFoldDB" id="B9N0E6"/>
<name>B9N0E6_POPTR</name>
<sequence>MLKILEVPVLTNLKQLKFIADVIDRDPTFLAITSLIEAASFLQRFIFQVLVLKLLTFGEENKRCPHQHLKVVEILEFTGEAVKVELALYIIENAVVLENIIFDTRNPVLIGTQWEFKESKDRKMGRRCARKLGAKLHLGVT</sequence>
<reference evidence="2 3" key="1">
    <citation type="journal article" date="2006" name="Science">
        <title>The genome of black cottonwood, Populus trichocarpa (Torr. &amp; Gray).</title>
        <authorList>
            <person name="Tuskan G.A."/>
            <person name="Difazio S."/>
            <person name="Jansson S."/>
            <person name="Bohlmann J."/>
            <person name="Grigoriev I."/>
            <person name="Hellsten U."/>
            <person name="Putnam N."/>
            <person name="Ralph S."/>
            <person name="Rombauts S."/>
            <person name="Salamov A."/>
            <person name="Schein J."/>
            <person name="Sterck L."/>
            <person name="Aerts A."/>
            <person name="Bhalerao R.R."/>
            <person name="Bhalerao R.P."/>
            <person name="Blaudez D."/>
            <person name="Boerjan W."/>
            <person name="Brun A."/>
            <person name="Brunner A."/>
            <person name="Busov V."/>
            <person name="Campbell M."/>
            <person name="Carlson J."/>
            <person name="Chalot M."/>
            <person name="Chapman J."/>
            <person name="Chen G.L."/>
            <person name="Cooper D."/>
            <person name="Coutinho P.M."/>
            <person name="Couturier J."/>
            <person name="Covert S."/>
            <person name="Cronk Q."/>
            <person name="Cunningham R."/>
            <person name="Davis J."/>
            <person name="Degroeve S."/>
            <person name="Dejardin A."/>
            <person name="Depamphilis C."/>
            <person name="Detter J."/>
            <person name="Dirks B."/>
            <person name="Dubchak I."/>
            <person name="Duplessis S."/>
            <person name="Ehlting J."/>
            <person name="Ellis B."/>
            <person name="Gendler K."/>
            <person name="Goodstein D."/>
            <person name="Gribskov M."/>
            <person name="Grimwood J."/>
            <person name="Groover A."/>
            <person name="Gunter L."/>
            <person name="Hamberger B."/>
            <person name="Heinze B."/>
            <person name="Helariutta Y."/>
            <person name="Henrissat B."/>
            <person name="Holligan D."/>
            <person name="Holt R."/>
            <person name="Huang W."/>
            <person name="Islam-Faridi N."/>
            <person name="Jones S."/>
            <person name="Jones-Rhoades M."/>
            <person name="Jorgensen R."/>
            <person name="Joshi C."/>
            <person name="Kangasjarvi J."/>
            <person name="Karlsson J."/>
            <person name="Kelleher C."/>
            <person name="Kirkpatrick R."/>
            <person name="Kirst M."/>
            <person name="Kohler A."/>
            <person name="Kalluri U."/>
            <person name="Larimer F."/>
            <person name="Leebens-Mack J."/>
            <person name="Leple J.C."/>
            <person name="Locascio P."/>
            <person name="Lou Y."/>
            <person name="Lucas S."/>
            <person name="Martin F."/>
            <person name="Montanini B."/>
            <person name="Napoli C."/>
            <person name="Nelson D.R."/>
            <person name="Nelson C."/>
            <person name="Nieminen K."/>
            <person name="Nilsson O."/>
            <person name="Pereda V."/>
            <person name="Peter G."/>
            <person name="Philippe R."/>
            <person name="Pilate G."/>
            <person name="Poliakov A."/>
            <person name="Razumovskaya J."/>
            <person name="Richardson P."/>
            <person name="Rinaldi C."/>
            <person name="Ritland K."/>
            <person name="Rouze P."/>
            <person name="Ryaboy D."/>
            <person name="Schmutz J."/>
            <person name="Schrader J."/>
            <person name="Segerman B."/>
            <person name="Shin H."/>
            <person name="Siddiqui A."/>
            <person name="Sterky F."/>
            <person name="Terry A."/>
            <person name="Tsai C.J."/>
            <person name="Uberbacher E."/>
            <person name="Unneberg P."/>
            <person name="Vahala J."/>
            <person name="Wall K."/>
            <person name="Wessler S."/>
            <person name="Yang G."/>
            <person name="Yin T."/>
            <person name="Douglas C."/>
            <person name="Marra M."/>
            <person name="Sandberg G."/>
            <person name="Van de Peer Y."/>
            <person name="Rokhsar D."/>
        </authorList>
    </citation>
    <scope>NUCLEOTIDE SEQUENCE [LARGE SCALE GENOMIC DNA]</scope>
    <source>
        <strain evidence="3">cv. Nisqually</strain>
    </source>
</reference>
<proteinExistence type="predicted"/>
<dbReference type="HOGENOM" id="CLU_1828637_0_0_1"/>
<organism evidence="2 3">
    <name type="scientific">Populus trichocarpa</name>
    <name type="common">Western balsam poplar</name>
    <name type="synonym">Populus balsamifera subsp. trichocarpa</name>
    <dbReference type="NCBI Taxonomy" id="3694"/>
    <lineage>
        <taxon>Eukaryota</taxon>
        <taxon>Viridiplantae</taxon>
        <taxon>Streptophyta</taxon>
        <taxon>Embryophyta</taxon>
        <taxon>Tracheophyta</taxon>
        <taxon>Spermatophyta</taxon>
        <taxon>Magnoliopsida</taxon>
        <taxon>eudicotyledons</taxon>
        <taxon>Gunneridae</taxon>
        <taxon>Pentapetalae</taxon>
        <taxon>rosids</taxon>
        <taxon>fabids</taxon>
        <taxon>Malpighiales</taxon>
        <taxon>Salicaceae</taxon>
        <taxon>Saliceae</taxon>
        <taxon>Populus</taxon>
    </lineage>
</organism>